<feature type="signal peptide" evidence="6">
    <location>
        <begin position="1"/>
        <end position="22"/>
    </location>
</feature>
<evidence type="ECO:0000256" key="3">
    <source>
        <dbReference type="ARBA" id="ARBA00022729"/>
    </source>
</evidence>
<keyword evidence="2 6" id="KW-0645">Protease</keyword>
<dbReference type="Proteomes" id="UP000050956">
    <property type="component" value="Unassembled WGS sequence"/>
</dbReference>
<feature type="chain" id="PRO_5006987458" description="Serine protease" evidence="6">
    <location>
        <begin position="23"/>
        <end position="326"/>
    </location>
</feature>
<comment type="caution">
    <text evidence="8">The sequence shown here is derived from an EMBL/GenBank/DDBJ whole genome shotgun (WGS) entry which is preliminary data.</text>
</comment>
<comment type="similarity">
    <text evidence="1 6">Belongs to the peptidase S1B family.</text>
</comment>
<dbReference type="OrthoDB" id="267336at2"/>
<dbReference type="PROSITE" id="PS00134">
    <property type="entry name" value="TRYPSIN_HIS"/>
    <property type="match status" value="1"/>
</dbReference>
<dbReference type="InterPro" id="IPR018114">
    <property type="entry name" value="TRYPSIN_HIS"/>
</dbReference>
<evidence type="ECO:0000313" key="9">
    <source>
        <dbReference type="Proteomes" id="UP000050956"/>
    </source>
</evidence>
<dbReference type="STRING" id="336566.ABB30_09380"/>
<evidence type="ECO:0000256" key="2">
    <source>
        <dbReference type="ARBA" id="ARBA00022670"/>
    </source>
</evidence>
<dbReference type="Gene3D" id="2.40.10.10">
    <property type="entry name" value="Trypsin-like serine proteases"/>
    <property type="match status" value="2"/>
</dbReference>
<dbReference type="EC" id="3.4.21.-" evidence="6"/>
<evidence type="ECO:0000256" key="1">
    <source>
        <dbReference type="ARBA" id="ARBA00008764"/>
    </source>
</evidence>
<dbReference type="PRINTS" id="PR00839">
    <property type="entry name" value="V8PROTEASE"/>
</dbReference>
<dbReference type="GO" id="GO:0006508">
    <property type="term" value="P:proteolysis"/>
    <property type="evidence" value="ECO:0007669"/>
    <property type="project" value="UniProtKB-KW"/>
</dbReference>
<sequence>MNTTGKVVLMLSIAAAMDVAVASDGMFKQVGSGARFIHGDNVVPAQLQAPAGLERKLATPRERAEGLSAVMVTPDGTVYESRMDPEALAVFEKALRELERLGGMADMPASEPVAAAGGMLSPQTVIGTDNRTQVTNTTAIPNRYIGHIASGCTGTLITPKHVLTAGHCVSNGAGTWYSSLGFSAGRNGSSYPYGTTAWTNVITTSGWHNSGDFNHDYALITLASAPHGGNAGWGTFGSGTHRIAGYPGDKASGTMWEHSGTVSTSGSYRLCYTIDTAGGQSGSGITNNSGATVRGIHTTGSSSQNCGTRITTAVYNQIQTWISQYP</sequence>
<dbReference type="InterPro" id="IPR001254">
    <property type="entry name" value="Trypsin_dom"/>
</dbReference>
<accession>A0A0R0D348</accession>
<dbReference type="PANTHER" id="PTHR15462:SF8">
    <property type="entry name" value="SERINE PROTEASE"/>
    <property type="match status" value="1"/>
</dbReference>
<dbReference type="InterPro" id="IPR008256">
    <property type="entry name" value="Peptidase_S1B"/>
</dbReference>
<dbReference type="PATRIC" id="fig|336566.3.peg.1294"/>
<gene>
    <name evidence="8" type="ORF">ABB30_09380</name>
</gene>
<dbReference type="EMBL" id="LDJM01000022">
    <property type="protein sequence ID" value="KRG76525.1"/>
    <property type="molecule type" value="Genomic_DNA"/>
</dbReference>
<keyword evidence="9" id="KW-1185">Reference proteome</keyword>
<evidence type="ECO:0000259" key="7">
    <source>
        <dbReference type="Pfam" id="PF00089"/>
    </source>
</evidence>
<dbReference type="SUPFAM" id="SSF50494">
    <property type="entry name" value="Trypsin-like serine proteases"/>
    <property type="match status" value="1"/>
</dbReference>
<keyword evidence="3 6" id="KW-0732">Signal</keyword>
<feature type="domain" description="Peptidase S1" evidence="7">
    <location>
        <begin position="150"/>
        <end position="322"/>
    </location>
</feature>
<evidence type="ECO:0000256" key="4">
    <source>
        <dbReference type="ARBA" id="ARBA00022801"/>
    </source>
</evidence>
<evidence type="ECO:0000256" key="6">
    <source>
        <dbReference type="RuleBase" id="RU004296"/>
    </source>
</evidence>
<dbReference type="AlphaFoldDB" id="A0A0R0D348"/>
<dbReference type="PANTHER" id="PTHR15462">
    <property type="entry name" value="SERINE PROTEASE"/>
    <property type="match status" value="1"/>
</dbReference>
<keyword evidence="5 6" id="KW-0720">Serine protease</keyword>
<dbReference type="Pfam" id="PF00089">
    <property type="entry name" value="Trypsin"/>
    <property type="match status" value="1"/>
</dbReference>
<dbReference type="InterPro" id="IPR050966">
    <property type="entry name" value="Glutamyl_endopeptidase"/>
</dbReference>
<evidence type="ECO:0000313" key="8">
    <source>
        <dbReference type="EMBL" id="KRG76525.1"/>
    </source>
</evidence>
<dbReference type="InterPro" id="IPR009003">
    <property type="entry name" value="Peptidase_S1_PA"/>
</dbReference>
<protein>
    <recommendedName>
        <fullName evidence="6">Serine protease</fullName>
        <ecNumber evidence="6">3.4.21.-</ecNumber>
    </recommendedName>
</protein>
<dbReference type="RefSeq" id="WP_057638047.1">
    <property type="nucleotide sequence ID" value="NZ_LDJM01000022.1"/>
</dbReference>
<name>A0A0R0D348_9GAMM</name>
<dbReference type="GO" id="GO:0004252">
    <property type="term" value="F:serine-type endopeptidase activity"/>
    <property type="evidence" value="ECO:0007669"/>
    <property type="project" value="InterPro"/>
</dbReference>
<dbReference type="InterPro" id="IPR043504">
    <property type="entry name" value="Peptidase_S1_PA_chymotrypsin"/>
</dbReference>
<organism evidence="8 9">
    <name type="scientific">Stenotrophomonas ginsengisoli</name>
    <dbReference type="NCBI Taxonomy" id="336566"/>
    <lineage>
        <taxon>Bacteria</taxon>
        <taxon>Pseudomonadati</taxon>
        <taxon>Pseudomonadota</taxon>
        <taxon>Gammaproteobacteria</taxon>
        <taxon>Lysobacterales</taxon>
        <taxon>Lysobacteraceae</taxon>
        <taxon>Stenotrophomonas</taxon>
    </lineage>
</organism>
<reference evidence="8 9" key="1">
    <citation type="submission" date="2015-05" db="EMBL/GenBank/DDBJ databases">
        <title>Genome sequencing and analysis of members of genus Stenotrophomonas.</title>
        <authorList>
            <person name="Patil P.P."/>
            <person name="Midha S."/>
            <person name="Patil P.B."/>
        </authorList>
    </citation>
    <scope>NUCLEOTIDE SEQUENCE [LARGE SCALE GENOMIC DNA]</scope>
    <source>
        <strain evidence="8 9">DSM 24757</strain>
    </source>
</reference>
<proteinExistence type="inferred from homology"/>
<evidence type="ECO:0000256" key="5">
    <source>
        <dbReference type="ARBA" id="ARBA00022825"/>
    </source>
</evidence>
<keyword evidence="4 6" id="KW-0378">Hydrolase</keyword>